<dbReference type="InterPro" id="IPR001930">
    <property type="entry name" value="Peptidase_M1"/>
</dbReference>
<organism evidence="15 16">
    <name type="scientific">Dactylosporangium fulvum</name>
    <dbReference type="NCBI Taxonomy" id="53359"/>
    <lineage>
        <taxon>Bacteria</taxon>
        <taxon>Bacillati</taxon>
        <taxon>Actinomycetota</taxon>
        <taxon>Actinomycetes</taxon>
        <taxon>Micromonosporales</taxon>
        <taxon>Micromonosporaceae</taxon>
        <taxon>Dactylosporangium</taxon>
    </lineage>
</organism>
<evidence type="ECO:0000256" key="10">
    <source>
        <dbReference type="ARBA" id="ARBA00023049"/>
    </source>
</evidence>
<dbReference type="Gene3D" id="2.60.40.1730">
    <property type="entry name" value="tricorn interacting facor f3 domain"/>
    <property type="match status" value="1"/>
</dbReference>
<evidence type="ECO:0000256" key="12">
    <source>
        <dbReference type="ARBA" id="ARBA00031533"/>
    </source>
</evidence>
<dbReference type="InterPro" id="IPR042097">
    <property type="entry name" value="Aminopeptidase_N-like_N_sf"/>
</dbReference>
<evidence type="ECO:0000256" key="2">
    <source>
        <dbReference type="ARBA" id="ARBA00001947"/>
    </source>
</evidence>
<reference evidence="15" key="2">
    <citation type="submission" date="2022-09" db="EMBL/GenBank/DDBJ databases">
        <title>Biosynthetic gene clusters of Dactylosporangioum fulvum.</title>
        <authorList>
            <person name="Caradec T."/>
        </authorList>
    </citation>
    <scope>NUCLEOTIDE SEQUENCE</scope>
    <source>
        <strain evidence="15">NRRL B-16292</strain>
    </source>
</reference>
<reference evidence="15" key="1">
    <citation type="submission" date="2021-04" db="EMBL/GenBank/DDBJ databases">
        <authorList>
            <person name="Hartkoorn R.C."/>
            <person name="Beaudoing E."/>
            <person name="Hot D."/>
        </authorList>
    </citation>
    <scope>NUCLEOTIDE SEQUENCE</scope>
    <source>
        <strain evidence="15">NRRL B-16292</strain>
    </source>
</reference>
<dbReference type="InterPro" id="IPR027268">
    <property type="entry name" value="Peptidase_M4/M1_CTD_sf"/>
</dbReference>
<dbReference type="SUPFAM" id="SSF55486">
    <property type="entry name" value="Metalloproteases ('zincins'), catalytic domain"/>
    <property type="match status" value="1"/>
</dbReference>
<dbReference type="Proteomes" id="UP001059617">
    <property type="component" value="Chromosome"/>
</dbReference>
<keyword evidence="16" id="KW-1185">Reference proteome</keyword>
<evidence type="ECO:0000256" key="4">
    <source>
        <dbReference type="ARBA" id="ARBA00012564"/>
    </source>
</evidence>
<dbReference type="PROSITE" id="PS51257">
    <property type="entry name" value="PROKAR_LIPOPROTEIN"/>
    <property type="match status" value="1"/>
</dbReference>
<keyword evidence="9" id="KW-0862">Zinc</keyword>
<dbReference type="CDD" id="cd09603">
    <property type="entry name" value="M1_APN_like"/>
    <property type="match status" value="1"/>
</dbReference>
<evidence type="ECO:0000256" key="7">
    <source>
        <dbReference type="ARBA" id="ARBA00022723"/>
    </source>
</evidence>
<keyword evidence="7" id="KW-0479">Metal-binding</keyword>
<accession>A0ABY5WAV1</accession>
<dbReference type="PRINTS" id="PR00756">
    <property type="entry name" value="ALADIPTASE"/>
</dbReference>
<evidence type="ECO:0000313" key="16">
    <source>
        <dbReference type="Proteomes" id="UP001059617"/>
    </source>
</evidence>
<dbReference type="Pfam" id="PF01433">
    <property type="entry name" value="Peptidase_M1"/>
    <property type="match status" value="1"/>
</dbReference>
<evidence type="ECO:0000256" key="11">
    <source>
        <dbReference type="ARBA" id="ARBA00029811"/>
    </source>
</evidence>
<comment type="catalytic activity">
    <reaction evidence="1">
        <text>Release of an N-terminal amino acid, Xaa-|-Yaa- from a peptide, amide or arylamide. Xaa is preferably Ala, but may be most amino acids including Pro (slow action). When a terminal hydrophobic residue is followed by a prolyl residue, the two may be released as an intact Xaa-Pro dipeptide.</text>
        <dbReference type="EC" id="3.4.11.2"/>
    </reaction>
</comment>
<dbReference type="Gene3D" id="1.10.390.10">
    <property type="entry name" value="Neutral Protease Domain 2"/>
    <property type="match status" value="1"/>
</dbReference>
<gene>
    <name evidence="15" type="ORF">Dfulv_18620</name>
</gene>
<evidence type="ECO:0000259" key="14">
    <source>
        <dbReference type="Pfam" id="PF17900"/>
    </source>
</evidence>
<dbReference type="InterPro" id="IPR045357">
    <property type="entry name" value="Aminopeptidase_N-like_N"/>
</dbReference>
<dbReference type="InterPro" id="IPR050344">
    <property type="entry name" value="Peptidase_M1_aminopeptidases"/>
</dbReference>
<protein>
    <recommendedName>
        <fullName evidence="5">Aminopeptidase N</fullName>
        <ecNumber evidence="4">3.4.11.2</ecNumber>
    </recommendedName>
    <alternativeName>
        <fullName evidence="11">Alanine aminopeptidase</fullName>
    </alternativeName>
    <alternativeName>
        <fullName evidence="12">Lysyl aminopeptidase</fullName>
    </alternativeName>
</protein>
<evidence type="ECO:0000259" key="13">
    <source>
        <dbReference type="Pfam" id="PF01433"/>
    </source>
</evidence>
<feature type="domain" description="Aminopeptidase N-like N-terminal" evidence="14">
    <location>
        <begin position="75"/>
        <end position="232"/>
    </location>
</feature>
<keyword evidence="8" id="KW-0378">Hydrolase</keyword>
<evidence type="ECO:0000313" key="15">
    <source>
        <dbReference type="EMBL" id="UWP86144.1"/>
    </source>
</evidence>
<evidence type="ECO:0000256" key="1">
    <source>
        <dbReference type="ARBA" id="ARBA00000098"/>
    </source>
</evidence>
<comment type="similarity">
    <text evidence="3">Belongs to the peptidase M1 family.</text>
</comment>
<dbReference type="RefSeq" id="WP_259865221.1">
    <property type="nucleotide sequence ID" value="NZ_CP073720.1"/>
</dbReference>
<evidence type="ECO:0000256" key="8">
    <source>
        <dbReference type="ARBA" id="ARBA00022801"/>
    </source>
</evidence>
<dbReference type="PANTHER" id="PTHR11533">
    <property type="entry name" value="PROTEASE M1 ZINC METALLOPROTEASE"/>
    <property type="match status" value="1"/>
</dbReference>
<dbReference type="EC" id="3.4.11.2" evidence="4"/>
<sequence length="488" mass="52134">MRRAPLRRSPLLSAVTAAAVLLAGCGTSVTTEARRLGVPRPLPSVSAAGGNTDGTSTPVADPIYPGYGNPAIDVQHYGLTLAWAPDTKTLTGTATIKLRAVRAVQQVRLDFSSAYRIGKTSIDGADVAGRIVEGDLTVDRPLAAGAVATLAVEYQGTPATVPMPSHRGDSEPLGLTVTKDGELWTMQEPYGASTWYPANDQPSDKALYDIAVTVPAGWAGVASGTPKGRSGDTFSYTTAQPVASYLTTLAVGRYTKSEVTGPRGLPITLWTRTGKDDAFIPELKKSPEYLGWLEERFGPHPFPSTGAVIVPSESAMETQQMLTIGGDVLGPRPQLDNLGPVLVHEYAHQWFGNAVGPATWKDLWLNEGWATYVEQLHNASHGGPAIERWEQAARQQDTELRRRLGPPGSPRADSFAEGNVYLCPALMLRQLHKALGDERFFALGRAWAGGHAGTAQDRAAFIAFVNQQTGRDFTGLINSWLDSPATPA</sequence>
<dbReference type="InterPro" id="IPR014782">
    <property type="entry name" value="Peptidase_M1_dom"/>
</dbReference>
<name>A0ABY5WAV1_9ACTN</name>
<keyword evidence="6" id="KW-0645">Protease</keyword>
<feature type="domain" description="Peptidase M1 membrane alanine aminopeptidase" evidence="13">
    <location>
        <begin position="283"/>
        <end position="480"/>
    </location>
</feature>
<keyword evidence="10" id="KW-0482">Metalloprotease</keyword>
<comment type="cofactor">
    <cofactor evidence="2">
        <name>Zn(2+)</name>
        <dbReference type="ChEBI" id="CHEBI:29105"/>
    </cofactor>
</comment>
<dbReference type="Pfam" id="PF17900">
    <property type="entry name" value="Peptidase_M1_N"/>
    <property type="match status" value="1"/>
</dbReference>
<evidence type="ECO:0000256" key="3">
    <source>
        <dbReference type="ARBA" id="ARBA00010136"/>
    </source>
</evidence>
<dbReference type="EMBL" id="CP073720">
    <property type="protein sequence ID" value="UWP86144.1"/>
    <property type="molecule type" value="Genomic_DNA"/>
</dbReference>
<proteinExistence type="inferred from homology"/>
<evidence type="ECO:0000256" key="6">
    <source>
        <dbReference type="ARBA" id="ARBA00022670"/>
    </source>
</evidence>
<dbReference type="SUPFAM" id="SSF63737">
    <property type="entry name" value="Leukotriene A4 hydrolase N-terminal domain"/>
    <property type="match status" value="1"/>
</dbReference>
<evidence type="ECO:0000256" key="9">
    <source>
        <dbReference type="ARBA" id="ARBA00022833"/>
    </source>
</evidence>
<evidence type="ECO:0000256" key="5">
    <source>
        <dbReference type="ARBA" id="ARBA00015611"/>
    </source>
</evidence>